<proteinExistence type="predicted"/>
<dbReference type="EMBL" id="CP042913">
    <property type="protein sequence ID" value="QEG34932.1"/>
    <property type="molecule type" value="Genomic_DNA"/>
</dbReference>
<evidence type="ECO:0000313" key="1">
    <source>
        <dbReference type="EMBL" id="QEG34932.1"/>
    </source>
</evidence>
<dbReference type="OrthoDB" id="3078639at2"/>
<dbReference type="RefSeq" id="WP_148073505.1">
    <property type="nucleotide sequence ID" value="NZ_CP042913.1"/>
</dbReference>
<gene>
    <name evidence="1" type="ORF">Pr1d_22200</name>
</gene>
<reference evidence="1 2" key="1">
    <citation type="submission" date="2019-08" db="EMBL/GenBank/DDBJ databases">
        <title>Deep-cultivation of Planctomycetes and their phenomic and genomic characterization uncovers novel biology.</title>
        <authorList>
            <person name="Wiegand S."/>
            <person name="Jogler M."/>
            <person name="Boedeker C."/>
            <person name="Pinto D."/>
            <person name="Vollmers J."/>
            <person name="Rivas-Marin E."/>
            <person name="Kohn T."/>
            <person name="Peeters S.H."/>
            <person name="Heuer A."/>
            <person name="Rast P."/>
            <person name="Oberbeckmann S."/>
            <person name="Bunk B."/>
            <person name="Jeske O."/>
            <person name="Meyerdierks A."/>
            <person name="Storesund J.E."/>
            <person name="Kallscheuer N."/>
            <person name="Luecker S."/>
            <person name="Lage O.M."/>
            <person name="Pohl T."/>
            <person name="Merkel B.J."/>
            <person name="Hornburger P."/>
            <person name="Mueller R.-W."/>
            <person name="Bruemmer F."/>
            <person name="Labrenz M."/>
            <person name="Spormann A.M."/>
            <person name="Op den Camp H."/>
            <person name="Overmann J."/>
            <person name="Amann R."/>
            <person name="Jetten M.S.M."/>
            <person name="Mascher T."/>
            <person name="Medema M.H."/>
            <person name="Devos D.P."/>
            <person name="Kaster A.-K."/>
            <person name="Ovreas L."/>
            <person name="Rohde M."/>
            <person name="Galperin M.Y."/>
            <person name="Jogler C."/>
        </authorList>
    </citation>
    <scope>NUCLEOTIDE SEQUENCE [LARGE SCALE GENOMIC DNA]</scope>
    <source>
        <strain evidence="1 2">Pr1d</strain>
    </source>
</reference>
<sequence>MFTFGREHERECVLRYLPKGEDVSRVTALVDGVHDYLDGKCSRASLYSVFATVFSEGGSGAWEQAGSWLRRFVGENTEFQMVWRELAAHRLGKVRFRVACFINEMPPALAKELGSQLAEDCHKKTREMAQARLDELSDDS</sequence>
<dbReference type="AlphaFoldDB" id="A0A5B9QBP4"/>
<organism evidence="1 2">
    <name type="scientific">Bythopirellula goksoeyrii</name>
    <dbReference type="NCBI Taxonomy" id="1400387"/>
    <lineage>
        <taxon>Bacteria</taxon>
        <taxon>Pseudomonadati</taxon>
        <taxon>Planctomycetota</taxon>
        <taxon>Planctomycetia</taxon>
        <taxon>Pirellulales</taxon>
        <taxon>Lacipirellulaceae</taxon>
        <taxon>Bythopirellula</taxon>
    </lineage>
</organism>
<protein>
    <submittedName>
        <fullName evidence="1">Uncharacterized protein</fullName>
    </submittedName>
</protein>
<evidence type="ECO:0000313" key="2">
    <source>
        <dbReference type="Proteomes" id="UP000323917"/>
    </source>
</evidence>
<name>A0A5B9QBP4_9BACT</name>
<keyword evidence="2" id="KW-1185">Reference proteome</keyword>
<dbReference type="Proteomes" id="UP000323917">
    <property type="component" value="Chromosome"/>
</dbReference>
<accession>A0A5B9QBP4</accession>
<dbReference type="KEGG" id="bgok:Pr1d_22200"/>